<evidence type="ECO:0000256" key="4">
    <source>
        <dbReference type="ARBA" id="ARBA00022695"/>
    </source>
</evidence>
<protein>
    <recommendedName>
        <fullName evidence="2">DNA polymerase III subunit delta'</fullName>
        <ecNumber evidence="1">2.7.7.7</ecNumber>
    </recommendedName>
</protein>
<evidence type="ECO:0000256" key="5">
    <source>
        <dbReference type="ARBA" id="ARBA00022705"/>
    </source>
</evidence>
<keyword evidence="5" id="KW-0235">DNA replication</keyword>
<dbReference type="KEGG" id="bhb:M9394_00330"/>
<dbReference type="InterPro" id="IPR008921">
    <property type="entry name" value="DNA_pol3_clamp-load_cplx_C"/>
</dbReference>
<keyword evidence="6" id="KW-0239">DNA-directed DNA polymerase</keyword>
<accession>A0AAE9I7B7</accession>
<proteinExistence type="predicted"/>
<dbReference type="Gene3D" id="3.40.50.300">
    <property type="entry name" value="P-loop containing nucleotide triphosphate hydrolases"/>
    <property type="match status" value="1"/>
</dbReference>
<dbReference type="SUPFAM" id="SSF48019">
    <property type="entry name" value="post-AAA+ oligomerization domain-like"/>
    <property type="match status" value="1"/>
</dbReference>
<dbReference type="EC" id="2.7.7.7" evidence="1"/>
<dbReference type="GO" id="GO:0009360">
    <property type="term" value="C:DNA polymerase III complex"/>
    <property type="evidence" value="ECO:0007669"/>
    <property type="project" value="InterPro"/>
</dbReference>
<sequence>MRWYPWLDSTYNQILNAYRQDRGHHALLLNSKRNNGENTLIYAIARWLICSHPDANRYCNICYDCRLMNVGHHPDYYEISPENNTQIIGVDTMRACINFLYKHACQSKVKIIYIEYVECLTDQAVNALLKTLDEPPTNTYFFFKTRDYMRISLTLLSRCMRWPIISPKESIGLQWLMKNREGINDILSVQCALRLCDGSPIEAEDMFKLGLWKQRLELCKCINYVIANGDFLKLVPFLNACKNDVYLYWFITVLVDALKWKQGIKKRFLINLDQVELITVITVHWGIAALSRQLQQWLVLLRYFQEFTNIDRELLLTYRLLNWQQDIVESCLH</sequence>
<dbReference type="EMBL" id="CP097751">
    <property type="protein sequence ID" value="URJ27605.1"/>
    <property type="molecule type" value="Genomic_DNA"/>
</dbReference>
<evidence type="ECO:0000256" key="2">
    <source>
        <dbReference type="ARBA" id="ARBA00014363"/>
    </source>
</evidence>
<dbReference type="GO" id="GO:0006261">
    <property type="term" value="P:DNA-templated DNA replication"/>
    <property type="evidence" value="ECO:0007669"/>
    <property type="project" value="TreeGrafter"/>
</dbReference>
<dbReference type="Pfam" id="PF09115">
    <property type="entry name" value="DNApol3-delta_C"/>
    <property type="match status" value="1"/>
</dbReference>
<dbReference type="PANTHER" id="PTHR11669:SF8">
    <property type="entry name" value="DNA POLYMERASE III SUBUNIT DELTA"/>
    <property type="match status" value="1"/>
</dbReference>
<dbReference type="Pfam" id="PF13177">
    <property type="entry name" value="DNA_pol3_delta2"/>
    <property type="match status" value="1"/>
</dbReference>
<dbReference type="RefSeq" id="WP_250250051.1">
    <property type="nucleotide sequence ID" value="NZ_CP097751.1"/>
</dbReference>
<dbReference type="AlphaFoldDB" id="A0AAE9I7B7"/>
<evidence type="ECO:0000259" key="8">
    <source>
        <dbReference type="Pfam" id="PF09115"/>
    </source>
</evidence>
<evidence type="ECO:0000313" key="10">
    <source>
        <dbReference type="Proteomes" id="UP001056323"/>
    </source>
</evidence>
<name>A0AAE9I7B7_9ENTR</name>
<dbReference type="PANTHER" id="PTHR11669">
    <property type="entry name" value="REPLICATION FACTOR C / DNA POLYMERASE III GAMMA-TAU SUBUNIT"/>
    <property type="match status" value="1"/>
</dbReference>
<gene>
    <name evidence="9" type="ORF">M9394_00330</name>
</gene>
<keyword evidence="3" id="KW-0808">Transferase</keyword>
<comment type="catalytic activity">
    <reaction evidence="7">
        <text>DNA(n) + a 2'-deoxyribonucleoside 5'-triphosphate = DNA(n+1) + diphosphate</text>
        <dbReference type="Rhea" id="RHEA:22508"/>
        <dbReference type="Rhea" id="RHEA-COMP:17339"/>
        <dbReference type="Rhea" id="RHEA-COMP:17340"/>
        <dbReference type="ChEBI" id="CHEBI:33019"/>
        <dbReference type="ChEBI" id="CHEBI:61560"/>
        <dbReference type="ChEBI" id="CHEBI:173112"/>
        <dbReference type="EC" id="2.7.7.7"/>
    </reaction>
</comment>
<dbReference type="InterPro" id="IPR050238">
    <property type="entry name" value="DNA_Rep/Repair_Clamp_Loader"/>
</dbReference>
<evidence type="ECO:0000256" key="1">
    <source>
        <dbReference type="ARBA" id="ARBA00012417"/>
    </source>
</evidence>
<evidence type="ECO:0000256" key="7">
    <source>
        <dbReference type="ARBA" id="ARBA00049244"/>
    </source>
</evidence>
<organism evidence="9 10">
    <name type="scientific">Candidatus Blochmanniella camponoti</name>
    <dbReference type="NCBI Taxonomy" id="108080"/>
    <lineage>
        <taxon>Bacteria</taxon>
        <taxon>Pseudomonadati</taxon>
        <taxon>Pseudomonadota</taxon>
        <taxon>Gammaproteobacteria</taxon>
        <taxon>Enterobacterales</taxon>
        <taxon>Enterobacteriaceae</taxon>
        <taxon>ant endosymbionts</taxon>
        <taxon>Candidatus Blochmanniella</taxon>
    </lineage>
</organism>
<dbReference type="Gene3D" id="1.20.272.10">
    <property type="match status" value="1"/>
</dbReference>
<dbReference type="SUPFAM" id="SSF52540">
    <property type="entry name" value="P-loop containing nucleoside triphosphate hydrolases"/>
    <property type="match status" value="1"/>
</dbReference>
<dbReference type="GO" id="GO:0003887">
    <property type="term" value="F:DNA-directed DNA polymerase activity"/>
    <property type="evidence" value="ECO:0007669"/>
    <property type="project" value="UniProtKB-KW"/>
</dbReference>
<dbReference type="InterPro" id="IPR027417">
    <property type="entry name" value="P-loop_NTPase"/>
</dbReference>
<feature type="domain" description="DNA polymerase III delta subunit C-terminal" evidence="8">
    <location>
        <begin position="211"/>
        <end position="324"/>
    </location>
</feature>
<evidence type="ECO:0000313" key="9">
    <source>
        <dbReference type="EMBL" id="URJ27605.1"/>
    </source>
</evidence>
<evidence type="ECO:0000256" key="6">
    <source>
        <dbReference type="ARBA" id="ARBA00022932"/>
    </source>
</evidence>
<dbReference type="GO" id="GO:0003677">
    <property type="term" value="F:DNA binding"/>
    <property type="evidence" value="ECO:0007669"/>
    <property type="project" value="InterPro"/>
</dbReference>
<evidence type="ECO:0000256" key="3">
    <source>
        <dbReference type="ARBA" id="ARBA00022679"/>
    </source>
</evidence>
<reference evidence="9" key="1">
    <citation type="submission" date="2022-05" db="EMBL/GenBank/DDBJ databases">
        <title>Impact of host demography and evolutionary history on endosymbiont molecular evolution: a test in carpenter ants (Genus Camponotus) and their Blochmannia endosymbionts.</title>
        <authorList>
            <person name="Manthey J.D."/>
            <person name="Giron J.C."/>
            <person name="Hruska J.P."/>
        </authorList>
    </citation>
    <scope>NUCLEOTIDE SEQUENCE</scope>
    <source>
        <strain evidence="9">C-049</strain>
    </source>
</reference>
<dbReference type="Proteomes" id="UP001056323">
    <property type="component" value="Chromosome"/>
</dbReference>
<keyword evidence="4" id="KW-0548">Nucleotidyltransferase</keyword>
<dbReference type="InterPro" id="IPR015199">
    <property type="entry name" value="DNA_pol_III_delta_C"/>
</dbReference>